<dbReference type="InterPro" id="IPR051329">
    <property type="entry name" value="NIR_SIR_4Fe-4S"/>
</dbReference>
<dbReference type="EMBL" id="SOML01000002">
    <property type="protein sequence ID" value="TFD97979.1"/>
    <property type="molecule type" value="Genomic_DNA"/>
</dbReference>
<dbReference type="GO" id="GO:0046872">
    <property type="term" value="F:metal ion binding"/>
    <property type="evidence" value="ECO:0007669"/>
    <property type="project" value="UniProtKB-KW"/>
</dbReference>
<keyword evidence="6" id="KW-0411">Iron-sulfur</keyword>
<dbReference type="SUPFAM" id="SSF55124">
    <property type="entry name" value="Nitrite/Sulfite reductase N-terminal domain-like"/>
    <property type="match status" value="2"/>
</dbReference>
<organism evidence="11 12">
    <name type="scientific">Dysgonomonas capnocytophagoides</name>
    <dbReference type="NCBI Taxonomy" id="45254"/>
    <lineage>
        <taxon>Bacteria</taxon>
        <taxon>Pseudomonadati</taxon>
        <taxon>Bacteroidota</taxon>
        <taxon>Bacteroidia</taxon>
        <taxon>Bacteroidales</taxon>
        <taxon>Dysgonomonadaceae</taxon>
        <taxon>Dysgonomonas</taxon>
    </lineage>
</organism>
<dbReference type="SUPFAM" id="SSF56014">
    <property type="entry name" value="Nitrite and sulphite reductase 4Fe-4S domain-like"/>
    <property type="match status" value="2"/>
</dbReference>
<feature type="domain" description="UPF0033" evidence="9">
    <location>
        <begin position="717"/>
        <end position="783"/>
    </location>
</feature>
<protein>
    <submittedName>
        <fullName evidence="11">Sulfite reductase subunit beta (Hemoprotein)</fullName>
    </submittedName>
</protein>
<evidence type="ECO:0000256" key="6">
    <source>
        <dbReference type="ARBA" id="ARBA00023014"/>
    </source>
</evidence>
<dbReference type="InterPro" id="IPR001455">
    <property type="entry name" value="TusA-like"/>
</dbReference>
<dbReference type="PANTHER" id="PTHR32439:SF9">
    <property type="entry name" value="BLR3264 PROTEIN"/>
    <property type="match status" value="1"/>
</dbReference>
<dbReference type="Pfam" id="PF01206">
    <property type="entry name" value="TusA"/>
    <property type="match status" value="1"/>
</dbReference>
<evidence type="ECO:0000313" key="12">
    <source>
        <dbReference type="Proteomes" id="UP000297861"/>
    </source>
</evidence>
<dbReference type="InterPro" id="IPR045854">
    <property type="entry name" value="NO2/SO3_Rdtase_4Fe4S_sf"/>
</dbReference>
<feature type="domain" description="Nitrite/Sulfite reductase ferredoxin-like" evidence="10">
    <location>
        <begin position="42"/>
        <end position="108"/>
    </location>
</feature>
<evidence type="ECO:0000256" key="7">
    <source>
        <dbReference type="SAM" id="MobiDB-lite"/>
    </source>
</evidence>
<dbReference type="Gene3D" id="3.30.413.10">
    <property type="entry name" value="Sulfite Reductase Hemoprotein, domain 1"/>
    <property type="match status" value="2"/>
</dbReference>
<evidence type="ECO:0000256" key="1">
    <source>
        <dbReference type="ARBA" id="ARBA00022485"/>
    </source>
</evidence>
<gene>
    <name evidence="11" type="ORF">E2605_05010</name>
</gene>
<keyword evidence="1" id="KW-0004">4Fe-4S</keyword>
<evidence type="ECO:0000313" key="11">
    <source>
        <dbReference type="EMBL" id="TFD97979.1"/>
    </source>
</evidence>
<keyword evidence="12" id="KW-1185">Reference proteome</keyword>
<dbReference type="Gene3D" id="3.30.110.40">
    <property type="entry name" value="TusA-like domain"/>
    <property type="match status" value="1"/>
</dbReference>
<evidence type="ECO:0000256" key="3">
    <source>
        <dbReference type="ARBA" id="ARBA00022723"/>
    </source>
</evidence>
<evidence type="ECO:0000259" key="10">
    <source>
        <dbReference type="Pfam" id="PF03460"/>
    </source>
</evidence>
<comment type="caution">
    <text evidence="11">The sequence shown here is derived from an EMBL/GenBank/DDBJ whole genome shotgun (WGS) entry which is preliminary data.</text>
</comment>
<dbReference type="SUPFAM" id="SSF64307">
    <property type="entry name" value="SirA-like"/>
    <property type="match status" value="1"/>
</dbReference>
<keyword evidence="4" id="KW-0560">Oxidoreductase</keyword>
<sequence length="784" mass="88411">MYKLPDTLTEDISNFGSLAKEFEQGIIEPLKFKVTRVPMGIYEQRKDGVYMVRVRTTGGVIHPFQFINLIDIARRHNSNLLHITTRQEIQIQNLELKEVENILEELKEIGLSSKGGGGNTVRNILVSVNSGIDPDETFDLTPHAMAITSKLIAESDSFTLPRKLKLAFSSDESQPDYAGVNDLGFIARIKDGKRGYKVYLGGSVASKPTIGWLLSDFIPEENLYAVAEATKQLFSQHGNRKNKHKARLRYIFYKIGAEEVFRLFNQYYEKAIAETPKFIPETAEPLAAVPYQSVSDNTSEDFRKWKTRYVNKQKQLGYNTITIPFIHGNINIDNEDNTESVLNLFHFVSQFGKDTIRFSTLQNVHLRNIPDTALSDLYDKIKILDVKTDRPLVINNIVSCTGADTCRLGIGLSKGLATAIRKELETSSLLLDEVSDLRIQISGCPNSCGQQVWADLGFSGKVLRTDRIYPGYQIYAGASRKGNLQLAEPIGSMNARDIPRFVVKLLSKYIDRKNSYADFKSYIESEGKEYILQLIEEYKDIPSFDDDKNYYFDWGAQEIFSVASRGVGECSAGLFDMIDLDLKYINQNKQSLLNETDVNKTNSLLSDIIYSASRMLLITKGAEPKTTDETFDLFISNFINSGLVDKSFEEIVLTAKNQKDFDFSSKKELIYKLSDRVIELYQNMDDSLQFKDAPAQKEQQPVKAEESTNSTTSRFKDLRGVACPMNFVQTKILLSTMKSGEILDILLDDGQPIANVPGSVKSEGHEVLSQNSAGDHWKVTIRKK</sequence>
<reference evidence="11 12" key="1">
    <citation type="submission" date="2019-03" db="EMBL/GenBank/DDBJ databases">
        <title>San Antonio Military Medical Center submission to MRSN (WRAIR), pending publication.</title>
        <authorList>
            <person name="Blyth D.M."/>
            <person name="Mccarthy S.L."/>
            <person name="Schall S.E."/>
            <person name="Stam J.A."/>
            <person name="Ong A.C."/>
            <person name="Mcgann P.T."/>
        </authorList>
    </citation>
    <scope>NUCLEOTIDE SEQUENCE [LARGE SCALE GENOMIC DNA]</scope>
    <source>
        <strain evidence="11 12">MRSN571793</strain>
    </source>
</reference>
<evidence type="ECO:0000259" key="9">
    <source>
        <dbReference type="Pfam" id="PF01206"/>
    </source>
</evidence>
<evidence type="ECO:0000256" key="5">
    <source>
        <dbReference type="ARBA" id="ARBA00023004"/>
    </source>
</evidence>
<feature type="domain" description="Nitrite/sulphite reductase 4Fe-4S" evidence="8">
    <location>
        <begin position="118"/>
        <end position="270"/>
    </location>
</feature>
<dbReference type="AlphaFoldDB" id="A0A4Y8L5Q3"/>
<dbReference type="STRING" id="1121485.GCA_000426485_02460"/>
<dbReference type="InterPro" id="IPR036136">
    <property type="entry name" value="Nit/Sulf_reduc_fer-like_dom_sf"/>
</dbReference>
<dbReference type="Gene3D" id="3.90.480.10">
    <property type="entry name" value="Sulfite Reductase Hemoprotein,Domain 2"/>
    <property type="match status" value="1"/>
</dbReference>
<dbReference type="RefSeq" id="WP_134435713.1">
    <property type="nucleotide sequence ID" value="NZ_SOML01000002.1"/>
</dbReference>
<name>A0A4Y8L5Q3_9BACT</name>
<evidence type="ECO:0000259" key="8">
    <source>
        <dbReference type="Pfam" id="PF01077"/>
    </source>
</evidence>
<dbReference type="PROSITE" id="PS00365">
    <property type="entry name" value="NIR_SIR"/>
    <property type="match status" value="1"/>
</dbReference>
<dbReference type="CDD" id="cd00291">
    <property type="entry name" value="SirA_YedF_YeeD"/>
    <property type="match status" value="1"/>
</dbReference>
<dbReference type="Pfam" id="PF01077">
    <property type="entry name" value="NIR_SIR"/>
    <property type="match status" value="2"/>
</dbReference>
<dbReference type="InterPro" id="IPR005117">
    <property type="entry name" value="NiRdtase/SiRdtase_haem-b_fer"/>
</dbReference>
<dbReference type="OrthoDB" id="9803707at2"/>
<keyword evidence="2" id="KW-0349">Heme</keyword>
<dbReference type="Proteomes" id="UP000297861">
    <property type="component" value="Unassembled WGS sequence"/>
</dbReference>
<feature type="domain" description="Nitrite/sulphite reductase 4Fe-4S" evidence="8">
    <location>
        <begin position="395"/>
        <end position="539"/>
    </location>
</feature>
<proteinExistence type="predicted"/>
<dbReference type="PRINTS" id="PR00397">
    <property type="entry name" value="SIROHAEM"/>
</dbReference>
<accession>A0A4Y8L5Q3</accession>
<evidence type="ECO:0000256" key="2">
    <source>
        <dbReference type="ARBA" id="ARBA00022617"/>
    </source>
</evidence>
<dbReference type="PANTHER" id="PTHR32439">
    <property type="entry name" value="FERREDOXIN--NITRITE REDUCTASE, CHLOROPLASTIC"/>
    <property type="match status" value="1"/>
</dbReference>
<dbReference type="InterPro" id="IPR036868">
    <property type="entry name" value="TusA-like_sf"/>
</dbReference>
<feature type="region of interest" description="Disordered" evidence="7">
    <location>
        <begin position="693"/>
        <end position="713"/>
    </location>
</feature>
<dbReference type="InterPro" id="IPR006066">
    <property type="entry name" value="NO2/SO3_Rdtase_FeS/sirohaem_BS"/>
</dbReference>
<evidence type="ECO:0000256" key="4">
    <source>
        <dbReference type="ARBA" id="ARBA00023002"/>
    </source>
</evidence>
<keyword evidence="3" id="KW-0479">Metal-binding</keyword>
<dbReference type="GO" id="GO:0020037">
    <property type="term" value="F:heme binding"/>
    <property type="evidence" value="ECO:0007669"/>
    <property type="project" value="InterPro"/>
</dbReference>
<dbReference type="Pfam" id="PF03460">
    <property type="entry name" value="NIR_SIR_ferr"/>
    <property type="match status" value="1"/>
</dbReference>
<dbReference type="InterPro" id="IPR006067">
    <property type="entry name" value="NO2/SO3_Rdtase_4Fe4S_dom"/>
</dbReference>
<dbReference type="GO" id="GO:0051539">
    <property type="term" value="F:4 iron, 4 sulfur cluster binding"/>
    <property type="evidence" value="ECO:0007669"/>
    <property type="project" value="UniProtKB-KW"/>
</dbReference>
<keyword evidence="5" id="KW-0408">Iron</keyword>
<dbReference type="GO" id="GO:0016491">
    <property type="term" value="F:oxidoreductase activity"/>
    <property type="evidence" value="ECO:0007669"/>
    <property type="project" value="UniProtKB-KW"/>
</dbReference>